<sequence>MLVNLCDYKQSVTLIANSGVQFLDFGLTPQESAHYGRFVRKTANGPLLRLDFDLTSGRYTLPGRAGGQPEVVKPESTQTLHYSLDVLDGIWLPLPFLRFNPPRTFIDGPDNWARIQVRKLSEPDSAGNTHRITLAFDSQLAKNMPAALAPCENDLLNGTRFALAWRDEEVADFLDQTWIDGWLRESFLQYASQVENRPEQAIQQALRSFEYQAHWLNLLTLLGEQLTVPEVKFVTHTLSTPAIPVDLILDVGNTHTCGVLIEDHGDANDGLRQTAELQVRSLSEPQYLNDPLFTSRVEFSEARFGKQHFSVESGRDDAFVWPSIVRVGDEARALAMQRVGDEARALAMQRVGTEGSSGISSPRRYLWDETPALQDWRFSQIHGKTQREPLATAFPLMNLMNDDGQPLFRLPHEERLPVFSPQYSRSTLMTHMLCEILAQALGQINSVATRLRLGFPASPRQLRTLILTLPSAMPKQEREIFRQRMFEALALVWKAMGWHPQDEDFTTPKQREKSVVPVPEIQMEWDEASCGQLVWLYNEAISHYAGRTESFFNALARPDRQPEPGVVPGRALRVASIDIGGGTTDMAIVHYQLDDGVGANVKITPHLLFREGFKVAGDDLLLDIIQRCVLPSLQTALQRAGVTDAAALLATLFGDSGRIDTQAILRQQTALQLFMPLGHAVLSAWEQSDINDPFAGLHATFGDLLIRRPTSNVMNYIQQAIDHALPSGSPTFDIFNVPLQIQFSQLQEALLAGQFTLTTPLHAVCEAISHYHCDILLVTGRPTCLPGVQALIRHLQPVPVNRIVWMDKYQVHEWYPFSQQGRIGNPKSTAAVGAMLCSLALDLRLPRFNFKAADIGAYSTVRYLGVLDNTVNTLRDENIWYHEIDLDKPGATLDARLHFPLRGNVTLGFRQLANSRWPATPLYCLSINSAELAKTIAGDGVLNVRLKLRGSSKDSAPESFILSDAWLQDGTPVAADALTLKLNTLADRRHSGSHYWIDSGSVYLK</sequence>
<name>A0A717VHQ1_SALTI</name>
<dbReference type="Pfam" id="PF07520">
    <property type="entry name" value="SrfB"/>
    <property type="match status" value="1"/>
</dbReference>
<protein>
    <submittedName>
        <fullName evidence="1">Virulence factor SrfB</fullName>
    </submittedName>
</protein>
<gene>
    <name evidence="1" type="ORF">G1U95_11470</name>
</gene>
<dbReference type="PIRSF" id="PIRSF034585">
    <property type="entry name" value="SrfB"/>
    <property type="match status" value="1"/>
</dbReference>
<proteinExistence type="predicted"/>
<dbReference type="InterPro" id="IPR043129">
    <property type="entry name" value="ATPase_NBD"/>
</dbReference>
<dbReference type="InterPro" id="IPR009216">
    <property type="entry name" value="Virulence_factor_SrfB"/>
</dbReference>
<organism evidence="1">
    <name type="scientific">Salmonella enterica subsp. enterica serovar Typhi str. CT18</name>
    <dbReference type="NCBI Taxonomy" id="220341"/>
    <lineage>
        <taxon>Bacteria</taxon>
        <taxon>Pseudomonadati</taxon>
        <taxon>Pseudomonadota</taxon>
        <taxon>Gammaproteobacteria</taxon>
        <taxon>Enterobacterales</taxon>
        <taxon>Enterobacteriaceae</taxon>
        <taxon>Salmonella</taxon>
    </lineage>
</organism>
<accession>A0A717VHQ1</accession>
<dbReference type="SUPFAM" id="SSF53067">
    <property type="entry name" value="Actin-like ATPase domain"/>
    <property type="match status" value="1"/>
</dbReference>
<dbReference type="AlphaFoldDB" id="A0A717VHQ1"/>
<comment type="caution">
    <text evidence="1">The sequence shown here is derived from an EMBL/GenBank/DDBJ whole genome shotgun (WGS) entry which is preliminary data.</text>
</comment>
<reference evidence="1" key="2">
    <citation type="submission" date="2019-01" db="EMBL/GenBank/DDBJ databases">
        <authorList>
            <consortium name="NCBI Pathogen Detection Project"/>
        </authorList>
    </citation>
    <scope>NUCLEOTIDE SEQUENCE</scope>
    <source>
        <strain evidence="1">CT18</strain>
    </source>
</reference>
<dbReference type="EMBL" id="DAAPHH010000010">
    <property type="protein sequence ID" value="HAD6251397.1"/>
    <property type="molecule type" value="Genomic_DNA"/>
</dbReference>
<reference evidence="1" key="1">
    <citation type="journal article" date="2018" name="Genome Biol.">
        <title>SKESA: strategic k-mer extension for scrupulous assemblies.</title>
        <authorList>
            <person name="Souvorov A."/>
            <person name="Agarwala R."/>
            <person name="Lipman D.J."/>
        </authorList>
    </citation>
    <scope>NUCLEOTIDE SEQUENCE</scope>
    <source>
        <strain evidence="1">CT18</strain>
    </source>
</reference>
<evidence type="ECO:0000313" key="1">
    <source>
        <dbReference type="EMBL" id="HAD6251397.1"/>
    </source>
</evidence>